<dbReference type="InterPro" id="IPR036188">
    <property type="entry name" value="FAD/NAD-bd_sf"/>
</dbReference>
<dbReference type="RefSeq" id="WP_087677959.1">
    <property type="nucleotide sequence ID" value="NZ_FUWV01000002.1"/>
</dbReference>
<dbReference type="InterPro" id="IPR050281">
    <property type="entry name" value="Flavin_monoamine_oxidase"/>
</dbReference>
<dbReference type="OrthoDB" id="25353at2"/>
<evidence type="ECO:0000259" key="1">
    <source>
        <dbReference type="Pfam" id="PF01593"/>
    </source>
</evidence>
<name>A0A1T4KGB1_9FIRM</name>
<feature type="domain" description="Amine oxidase" evidence="1">
    <location>
        <begin position="63"/>
        <end position="552"/>
    </location>
</feature>
<evidence type="ECO:0000313" key="2">
    <source>
        <dbReference type="EMBL" id="SJZ41459.1"/>
    </source>
</evidence>
<dbReference type="SUPFAM" id="SSF51905">
    <property type="entry name" value="FAD/NAD(P)-binding domain"/>
    <property type="match status" value="1"/>
</dbReference>
<proteinExistence type="predicted"/>
<dbReference type="Gene3D" id="3.90.660.10">
    <property type="match status" value="1"/>
</dbReference>
<accession>A0A1T4KGB1</accession>
<keyword evidence="3" id="KW-1185">Reference proteome</keyword>
<reference evidence="2 3" key="1">
    <citation type="submission" date="2017-02" db="EMBL/GenBank/DDBJ databases">
        <authorList>
            <person name="Peterson S.W."/>
        </authorList>
    </citation>
    <scope>NUCLEOTIDE SEQUENCE [LARGE SCALE GENOMIC DNA]</scope>
    <source>
        <strain evidence="2 3">DSM 15102</strain>
    </source>
</reference>
<dbReference type="Gene3D" id="3.50.50.60">
    <property type="entry name" value="FAD/NAD(P)-binding domain"/>
    <property type="match status" value="1"/>
</dbReference>
<dbReference type="Gene3D" id="1.20.1440.240">
    <property type="match status" value="1"/>
</dbReference>
<dbReference type="SUPFAM" id="SSF54373">
    <property type="entry name" value="FAD-linked reductases, C-terminal domain"/>
    <property type="match status" value="1"/>
</dbReference>
<dbReference type="Proteomes" id="UP000196365">
    <property type="component" value="Unassembled WGS sequence"/>
</dbReference>
<dbReference type="AlphaFoldDB" id="A0A1T4KGB1"/>
<sequence>MKSIVQPTKKQRRKIVLEILQQQNRIEDYPYLIESLSPPQDITTLAPVGSGKNISIGIIGGGIAGLSAAFELRKLGFDITIFEAEKKRIGGRIYTHYFDRHKKYYGELGAMRIPISHEIVWHYIDLLGLKTTPFIQSTPADLFYILHRHACNDSEGQSVMENIYPAFDLTLREQKTPWIQLQNNAINPLLRKLSPKVRKEIIEIKPQYHPEIIKLDQLSFRNIFEKAGLSLGAISMLGNLSPLIGDFFYTSSIELYSEIYTLDFFSLYRIQGGSANLPLAFYRSFFDSNVKKYYPNIPPHLLGTIHLKNGHCVEQIQQKIPCGPVTLSSKNIENHSIHQQNFDYIICTIPFSTLRNIQLCPAFSSEKMQAIQELSYENSFKSAQFYKERFWEKEDIICGRKLGGSSATDYPLTSLWYPSDHYQYLNSPYAPPKEPGVLLSTYNFTLDATRLGNLPYNQRIFKINRQVEQLHALPKGYIDNILLDYVDINWNNYPWSLGGFAYYRPGQKNTFSWIAAQPEYQNKIFFAGEHVSGKHAWIQGALKTGIQAANHIAKDFIVKK</sequence>
<dbReference type="InterPro" id="IPR002937">
    <property type="entry name" value="Amino_oxidase"/>
</dbReference>
<organism evidence="2 3">
    <name type="scientific">Garciella nitratireducens DSM 15102</name>
    <dbReference type="NCBI Taxonomy" id="1121911"/>
    <lineage>
        <taxon>Bacteria</taxon>
        <taxon>Bacillati</taxon>
        <taxon>Bacillota</taxon>
        <taxon>Clostridia</taxon>
        <taxon>Eubacteriales</taxon>
        <taxon>Eubacteriaceae</taxon>
        <taxon>Garciella</taxon>
    </lineage>
</organism>
<dbReference type="EMBL" id="FUWV01000002">
    <property type="protein sequence ID" value="SJZ41459.1"/>
    <property type="molecule type" value="Genomic_DNA"/>
</dbReference>
<evidence type="ECO:0000313" key="3">
    <source>
        <dbReference type="Proteomes" id="UP000196365"/>
    </source>
</evidence>
<dbReference type="PANTHER" id="PTHR10742">
    <property type="entry name" value="FLAVIN MONOAMINE OXIDASE"/>
    <property type="match status" value="1"/>
</dbReference>
<dbReference type="Pfam" id="PF01593">
    <property type="entry name" value="Amino_oxidase"/>
    <property type="match status" value="1"/>
</dbReference>
<dbReference type="PANTHER" id="PTHR10742:SF410">
    <property type="entry name" value="LYSINE-SPECIFIC HISTONE DEMETHYLASE 2"/>
    <property type="match status" value="1"/>
</dbReference>
<protein>
    <submittedName>
        <fullName evidence="2">Monoamine oxidase</fullName>
    </submittedName>
</protein>
<dbReference type="GO" id="GO:0016491">
    <property type="term" value="F:oxidoreductase activity"/>
    <property type="evidence" value="ECO:0007669"/>
    <property type="project" value="InterPro"/>
</dbReference>
<gene>
    <name evidence="2" type="ORF">SAMN02745973_00509</name>
</gene>